<reference evidence="2 3" key="1">
    <citation type="submission" date="2018-02" db="EMBL/GenBank/DDBJ databases">
        <title>Corynebacterium alimpuense sp. nov., a marine obligate actinomycete isolated from sediments of Valparaiso bay, Chile.</title>
        <authorList>
            <person name="Claverias F."/>
            <person name="Gonzales-Siles L."/>
            <person name="Salva-Serra F."/>
            <person name="Inganaes E."/>
            <person name="Molin K."/>
            <person name="Cumsille A."/>
            <person name="Undabarrena A."/>
            <person name="Couve E."/>
            <person name="Moore E.R.B."/>
            <person name="Gomila M."/>
            <person name="Camara B."/>
        </authorList>
    </citation>
    <scope>NUCLEOTIDE SEQUENCE [LARGE SCALE GENOMIC DNA]</scope>
    <source>
        <strain evidence="2 3">CCUG 69366</strain>
    </source>
</reference>
<feature type="compositionally biased region" description="Basic and acidic residues" evidence="1">
    <location>
        <begin position="44"/>
        <end position="56"/>
    </location>
</feature>
<feature type="region of interest" description="Disordered" evidence="1">
    <location>
        <begin position="188"/>
        <end position="231"/>
    </location>
</feature>
<evidence type="ECO:0000313" key="3">
    <source>
        <dbReference type="Proteomes" id="UP000266975"/>
    </source>
</evidence>
<dbReference type="OrthoDB" id="4410901at2"/>
<organism evidence="2 3">
    <name type="scientific">Corynebacterium alimapuense</name>
    <dbReference type="NCBI Taxonomy" id="1576874"/>
    <lineage>
        <taxon>Bacteria</taxon>
        <taxon>Bacillati</taxon>
        <taxon>Actinomycetota</taxon>
        <taxon>Actinomycetes</taxon>
        <taxon>Mycobacteriales</taxon>
        <taxon>Corynebacteriaceae</taxon>
        <taxon>Corynebacterium</taxon>
    </lineage>
</organism>
<dbReference type="GO" id="GO:0005840">
    <property type="term" value="C:ribosome"/>
    <property type="evidence" value="ECO:0007669"/>
    <property type="project" value="InterPro"/>
</dbReference>
<dbReference type="PROSITE" id="PS00962">
    <property type="entry name" value="RIBOSOMAL_S2_1"/>
    <property type="match status" value="1"/>
</dbReference>
<dbReference type="EMBL" id="PTJO01000004">
    <property type="protein sequence ID" value="RNE48978.1"/>
    <property type="molecule type" value="Genomic_DNA"/>
</dbReference>
<dbReference type="RefSeq" id="WP_123048113.1">
    <property type="nucleotide sequence ID" value="NZ_PTJO01000004.1"/>
</dbReference>
<gene>
    <name evidence="2" type="ORF">C5L39_06755</name>
</gene>
<dbReference type="Proteomes" id="UP000266975">
    <property type="component" value="Unassembled WGS sequence"/>
</dbReference>
<dbReference type="GO" id="GO:0003735">
    <property type="term" value="F:structural constituent of ribosome"/>
    <property type="evidence" value="ECO:0007669"/>
    <property type="project" value="InterPro"/>
</dbReference>
<dbReference type="GO" id="GO:0006412">
    <property type="term" value="P:translation"/>
    <property type="evidence" value="ECO:0007669"/>
    <property type="project" value="InterPro"/>
</dbReference>
<sequence>MTTPKDETTPEDTGNSVLKNLREPFQALLSAGSHVGGVVTDFGGRLREDHKPSKSEEGEETVDNAKEEADSSLSRFKAAAKQAKEGLSGAKTSEDYRSVTATFAGHTEGIIRDLASTAQRAAGETKDSAATVEAREALNKAVASVRQSFDDTVAQVRAKRSEGSDSTAAEESIIDDLRARLDDLVKKAGSFTGKGGQSAEASTDSQTGPVPHMIDGEVISVDDIPTTTKDD</sequence>
<comment type="caution">
    <text evidence="2">The sequence shown here is derived from an EMBL/GenBank/DDBJ whole genome shotgun (WGS) entry which is preliminary data.</text>
</comment>
<name>A0A3M8K948_9CORY</name>
<protein>
    <submittedName>
        <fullName evidence="2">Uncharacterized protein</fullName>
    </submittedName>
</protein>
<dbReference type="AlphaFoldDB" id="A0A3M8K948"/>
<keyword evidence="3" id="KW-1185">Reference proteome</keyword>
<feature type="region of interest" description="Disordered" evidence="1">
    <location>
        <begin position="40"/>
        <end position="77"/>
    </location>
</feature>
<accession>A0A3M8K948</accession>
<dbReference type="InterPro" id="IPR018130">
    <property type="entry name" value="Ribosomal_uS2_CS"/>
</dbReference>
<evidence type="ECO:0000256" key="1">
    <source>
        <dbReference type="SAM" id="MobiDB-lite"/>
    </source>
</evidence>
<dbReference type="NCBIfam" id="NF040480">
    <property type="entry name" value="CGLAU_01105_fam"/>
    <property type="match status" value="1"/>
</dbReference>
<proteinExistence type="predicted"/>
<evidence type="ECO:0000313" key="2">
    <source>
        <dbReference type="EMBL" id="RNE48978.1"/>
    </source>
</evidence>
<feature type="compositionally biased region" description="Polar residues" evidence="1">
    <location>
        <begin position="199"/>
        <end position="208"/>
    </location>
</feature>